<dbReference type="GO" id="GO:0000105">
    <property type="term" value="P:L-histidine biosynthetic process"/>
    <property type="evidence" value="ECO:0007669"/>
    <property type="project" value="UniProtKB-UniRule"/>
</dbReference>
<dbReference type="InterPro" id="IPR015422">
    <property type="entry name" value="PyrdxlP-dep_Trfase_small"/>
</dbReference>
<dbReference type="HAMAP" id="MF_01023">
    <property type="entry name" value="HisC_aminotrans_2"/>
    <property type="match status" value="1"/>
</dbReference>
<dbReference type="UniPathway" id="UPA00031">
    <property type="reaction ID" value="UER00012"/>
</dbReference>
<evidence type="ECO:0000256" key="5">
    <source>
        <dbReference type="ARBA" id="ARBA00022576"/>
    </source>
</evidence>
<feature type="modified residue" description="N6-(pyridoxal phosphate)lysine" evidence="9">
    <location>
        <position position="222"/>
    </location>
</feature>
<evidence type="ECO:0000313" key="12">
    <source>
        <dbReference type="Proteomes" id="UP000229641"/>
    </source>
</evidence>
<dbReference type="InterPro" id="IPR004839">
    <property type="entry name" value="Aminotransferase_I/II_large"/>
</dbReference>
<accession>A0A2H0LZP4</accession>
<comment type="cofactor">
    <cofactor evidence="1 9">
        <name>pyridoxal 5'-phosphate</name>
        <dbReference type="ChEBI" id="CHEBI:597326"/>
    </cofactor>
</comment>
<evidence type="ECO:0000313" key="11">
    <source>
        <dbReference type="EMBL" id="PIQ89856.1"/>
    </source>
</evidence>
<evidence type="ECO:0000256" key="7">
    <source>
        <dbReference type="ARBA" id="ARBA00022898"/>
    </source>
</evidence>
<gene>
    <name evidence="9" type="primary">hisC</name>
    <name evidence="11" type="ORF">COV72_00745</name>
</gene>
<evidence type="ECO:0000256" key="1">
    <source>
        <dbReference type="ARBA" id="ARBA00001933"/>
    </source>
</evidence>
<dbReference type="InterPro" id="IPR015421">
    <property type="entry name" value="PyrdxlP-dep_Trfase_major"/>
</dbReference>
<dbReference type="EC" id="2.6.1.9" evidence="9"/>
<sequence>MKNLARRNIRNLVAYKSGKPINEVKRELGLKRVIKLASNESPLISFRVKNAIKRSISEINRYPEGSCFYLRQKLSKKFGLKPGNFVFGNGSDELIDVIIKTFVEQDEEIITSKISFLEYEIVAKINARRVITVPLKSFKYDLKAIKQKITAKTKVIFIANPNNPTGTYVNAGEVREFLTGLPANVIVVFDEAYNEFVDAPDFPDTFCYLNKKNVIILRTFSKVYGMAGLRIGYAVAEECLTKFMERVRPPFNVNSIAQASAAAALSDTGHVSAARKITLAQKKYLYDALDRLGVAYIPSAANFILIKVAKNTVTVFREMLRYGVIVRDMEQYGLNNYIRVTIGKPGENRKFIEVFKKLL</sequence>
<evidence type="ECO:0000256" key="9">
    <source>
        <dbReference type="HAMAP-Rule" id="MF_01023"/>
    </source>
</evidence>
<dbReference type="InterPro" id="IPR015424">
    <property type="entry name" value="PyrdxlP-dep_Trfase"/>
</dbReference>
<dbReference type="PANTHER" id="PTHR43643:SF3">
    <property type="entry name" value="HISTIDINOL-PHOSPHATE AMINOTRANSFERASE"/>
    <property type="match status" value="1"/>
</dbReference>
<evidence type="ECO:0000256" key="2">
    <source>
        <dbReference type="ARBA" id="ARBA00005011"/>
    </source>
</evidence>
<reference evidence="11 12" key="1">
    <citation type="submission" date="2017-09" db="EMBL/GenBank/DDBJ databases">
        <title>Depth-based differentiation of microbial function through sediment-hosted aquifers and enrichment of novel symbionts in the deep terrestrial subsurface.</title>
        <authorList>
            <person name="Probst A.J."/>
            <person name="Ladd B."/>
            <person name="Jarett J.K."/>
            <person name="Geller-Mcgrath D.E."/>
            <person name="Sieber C.M."/>
            <person name="Emerson J.B."/>
            <person name="Anantharaman K."/>
            <person name="Thomas B.C."/>
            <person name="Malmstrom R."/>
            <person name="Stieglmeier M."/>
            <person name="Klingl A."/>
            <person name="Woyke T."/>
            <person name="Ryan C.M."/>
            <person name="Banfield J.F."/>
        </authorList>
    </citation>
    <scope>NUCLEOTIDE SEQUENCE [LARGE SCALE GENOMIC DNA]</scope>
    <source>
        <strain evidence="11">CG11_big_fil_rev_8_21_14_0_20_42_13</strain>
    </source>
</reference>
<comment type="subunit">
    <text evidence="4 9">Homodimer.</text>
</comment>
<comment type="pathway">
    <text evidence="2 9">Amino-acid biosynthesis; L-histidine biosynthesis; L-histidine from 5-phospho-alpha-D-ribose 1-diphosphate: step 7/9.</text>
</comment>
<evidence type="ECO:0000256" key="3">
    <source>
        <dbReference type="ARBA" id="ARBA00007970"/>
    </source>
</evidence>
<proteinExistence type="inferred from homology"/>
<dbReference type="NCBIfam" id="TIGR01141">
    <property type="entry name" value="hisC"/>
    <property type="match status" value="1"/>
</dbReference>
<dbReference type="Proteomes" id="UP000229641">
    <property type="component" value="Unassembled WGS sequence"/>
</dbReference>
<dbReference type="CDD" id="cd00609">
    <property type="entry name" value="AAT_like"/>
    <property type="match status" value="1"/>
</dbReference>
<dbReference type="GO" id="GO:0030170">
    <property type="term" value="F:pyridoxal phosphate binding"/>
    <property type="evidence" value="ECO:0007669"/>
    <property type="project" value="InterPro"/>
</dbReference>
<dbReference type="GO" id="GO:0004400">
    <property type="term" value="F:histidinol-phosphate transaminase activity"/>
    <property type="evidence" value="ECO:0007669"/>
    <property type="project" value="UniProtKB-UniRule"/>
</dbReference>
<keyword evidence="9" id="KW-0368">Histidine biosynthesis</keyword>
<evidence type="ECO:0000259" key="10">
    <source>
        <dbReference type="Pfam" id="PF00155"/>
    </source>
</evidence>
<keyword evidence="7 9" id="KW-0663">Pyridoxal phosphate</keyword>
<feature type="domain" description="Aminotransferase class I/classII large" evidence="10">
    <location>
        <begin position="32"/>
        <end position="354"/>
    </location>
</feature>
<keyword evidence="9" id="KW-0028">Amino-acid biosynthesis</keyword>
<dbReference type="Gene3D" id="3.40.640.10">
    <property type="entry name" value="Type I PLP-dependent aspartate aminotransferase-like (Major domain)"/>
    <property type="match status" value="1"/>
</dbReference>
<dbReference type="InterPro" id="IPR005861">
    <property type="entry name" value="HisP_aminotrans"/>
</dbReference>
<comment type="caution">
    <text evidence="11">The sequence shown here is derived from an EMBL/GenBank/DDBJ whole genome shotgun (WGS) entry which is preliminary data.</text>
</comment>
<keyword evidence="6 9" id="KW-0808">Transferase</keyword>
<dbReference type="EMBL" id="PCWA01000014">
    <property type="protein sequence ID" value="PIQ89856.1"/>
    <property type="molecule type" value="Genomic_DNA"/>
</dbReference>
<keyword evidence="5 9" id="KW-0032">Aminotransferase</keyword>
<protein>
    <recommendedName>
        <fullName evidence="9">Histidinol-phosphate aminotransferase</fullName>
        <ecNumber evidence="9">2.6.1.9</ecNumber>
    </recommendedName>
    <alternativeName>
        <fullName evidence="9">Imidazole acetol-phosphate transaminase</fullName>
    </alternativeName>
</protein>
<name>A0A2H0LZP4_9BACT</name>
<dbReference type="Pfam" id="PF00155">
    <property type="entry name" value="Aminotran_1_2"/>
    <property type="match status" value="1"/>
</dbReference>
<evidence type="ECO:0000256" key="6">
    <source>
        <dbReference type="ARBA" id="ARBA00022679"/>
    </source>
</evidence>
<comment type="catalytic activity">
    <reaction evidence="8 9">
        <text>L-histidinol phosphate + 2-oxoglutarate = 3-(imidazol-4-yl)-2-oxopropyl phosphate + L-glutamate</text>
        <dbReference type="Rhea" id="RHEA:23744"/>
        <dbReference type="ChEBI" id="CHEBI:16810"/>
        <dbReference type="ChEBI" id="CHEBI:29985"/>
        <dbReference type="ChEBI" id="CHEBI:57766"/>
        <dbReference type="ChEBI" id="CHEBI:57980"/>
        <dbReference type="EC" id="2.6.1.9"/>
    </reaction>
</comment>
<dbReference type="AlphaFoldDB" id="A0A2H0LZP4"/>
<dbReference type="Gene3D" id="3.90.1150.10">
    <property type="entry name" value="Aspartate Aminotransferase, domain 1"/>
    <property type="match status" value="1"/>
</dbReference>
<dbReference type="InterPro" id="IPR050106">
    <property type="entry name" value="HistidinolP_aminotransfase"/>
</dbReference>
<comment type="similarity">
    <text evidence="3 9">Belongs to the class-II pyridoxal-phosphate-dependent aminotransferase family. Histidinol-phosphate aminotransferase subfamily.</text>
</comment>
<dbReference type="PANTHER" id="PTHR43643">
    <property type="entry name" value="HISTIDINOL-PHOSPHATE AMINOTRANSFERASE 2"/>
    <property type="match status" value="1"/>
</dbReference>
<evidence type="ECO:0000256" key="8">
    <source>
        <dbReference type="ARBA" id="ARBA00047481"/>
    </source>
</evidence>
<dbReference type="SUPFAM" id="SSF53383">
    <property type="entry name" value="PLP-dependent transferases"/>
    <property type="match status" value="1"/>
</dbReference>
<evidence type="ECO:0000256" key="4">
    <source>
        <dbReference type="ARBA" id="ARBA00011738"/>
    </source>
</evidence>
<organism evidence="11 12">
    <name type="scientific">Candidatus Ghiorseimicrobium undicola</name>
    <dbReference type="NCBI Taxonomy" id="1974746"/>
    <lineage>
        <taxon>Bacteria</taxon>
        <taxon>Pseudomonadati</taxon>
        <taxon>Candidatus Omnitrophota</taxon>
        <taxon>Candidatus Ghiorseimicrobium</taxon>
    </lineage>
</organism>